<reference evidence="2" key="1">
    <citation type="submission" date="2020-07" db="EMBL/GenBank/DDBJ databases">
        <authorList>
            <person name="Lin J."/>
        </authorList>
    </citation>
    <scope>NUCLEOTIDE SEQUENCE</scope>
</reference>
<gene>
    <name evidence="2" type="ORF">CB5_LOCUS19756</name>
</gene>
<dbReference type="EMBL" id="LR862131">
    <property type="protein sequence ID" value="CAD1836545.1"/>
    <property type="molecule type" value="Genomic_DNA"/>
</dbReference>
<name>A0A6V7Q0V8_ANACO</name>
<protein>
    <submittedName>
        <fullName evidence="2">Uncharacterized protein</fullName>
    </submittedName>
</protein>
<evidence type="ECO:0000256" key="1">
    <source>
        <dbReference type="SAM" id="SignalP"/>
    </source>
</evidence>
<organism evidence="2">
    <name type="scientific">Ananas comosus var. bracteatus</name>
    <name type="common">red pineapple</name>
    <dbReference type="NCBI Taxonomy" id="296719"/>
    <lineage>
        <taxon>Eukaryota</taxon>
        <taxon>Viridiplantae</taxon>
        <taxon>Streptophyta</taxon>
        <taxon>Embryophyta</taxon>
        <taxon>Tracheophyta</taxon>
        <taxon>Spermatophyta</taxon>
        <taxon>Magnoliopsida</taxon>
        <taxon>Liliopsida</taxon>
        <taxon>Poales</taxon>
        <taxon>Bromeliaceae</taxon>
        <taxon>Bromelioideae</taxon>
        <taxon>Ananas</taxon>
    </lineage>
</organism>
<proteinExistence type="predicted"/>
<dbReference type="PANTHER" id="PTHR34998">
    <property type="entry name" value="OS04G0357400 PROTEIN-RELATED"/>
    <property type="match status" value="1"/>
</dbReference>
<keyword evidence="1" id="KW-0732">Signal</keyword>
<feature type="signal peptide" evidence="1">
    <location>
        <begin position="1"/>
        <end position="32"/>
    </location>
</feature>
<accession>A0A6V7Q0V8</accession>
<evidence type="ECO:0000313" key="2">
    <source>
        <dbReference type="EMBL" id="CAD1836545.1"/>
    </source>
</evidence>
<feature type="chain" id="PRO_5028157659" evidence="1">
    <location>
        <begin position="33"/>
        <end position="111"/>
    </location>
</feature>
<dbReference type="AlphaFoldDB" id="A0A6V7Q0V8"/>
<sequence length="111" mass="11932">MGNKRCRPSFFLLYVVAIFISVLLLLVGRVAAAAVEPNSSNAVHRAHLIAEEEEGEVELAVYPETHRRILAALNYNSVLNADKAACGNSCGGRGESYTGRGCNPGAYYCRG</sequence>